<dbReference type="InterPro" id="IPR051054">
    <property type="entry name" value="SorC_transcr_regulators"/>
</dbReference>
<protein>
    <submittedName>
        <fullName evidence="6">Putative SorC-family transcriptional regulator</fullName>
    </submittedName>
</protein>
<dbReference type="EMBL" id="UGMA01000005">
    <property type="protein sequence ID" value="STU66484.1"/>
    <property type="molecule type" value="Genomic_DNA"/>
</dbReference>
<evidence type="ECO:0000256" key="2">
    <source>
        <dbReference type="ARBA" id="ARBA00023015"/>
    </source>
</evidence>
<dbReference type="Gene3D" id="3.40.50.1360">
    <property type="match status" value="1"/>
</dbReference>
<dbReference type="PANTHER" id="PTHR34294">
    <property type="entry name" value="TRANSCRIPTIONAL REGULATOR-RELATED"/>
    <property type="match status" value="1"/>
</dbReference>
<evidence type="ECO:0000256" key="1">
    <source>
        <dbReference type="ARBA" id="ARBA00010466"/>
    </source>
</evidence>
<keyword evidence="2" id="KW-0805">Transcription regulation</keyword>
<dbReference type="InterPro" id="IPR037171">
    <property type="entry name" value="NagB/RpiA_transferase-like"/>
</dbReference>
<evidence type="ECO:0000259" key="5">
    <source>
        <dbReference type="Pfam" id="PF04198"/>
    </source>
</evidence>
<dbReference type="Pfam" id="PF04198">
    <property type="entry name" value="Sugar-bind"/>
    <property type="match status" value="1"/>
</dbReference>
<dbReference type="PANTHER" id="PTHR34294:SF1">
    <property type="entry name" value="TRANSCRIPTIONAL REGULATOR LSRR"/>
    <property type="match status" value="1"/>
</dbReference>
<gene>
    <name evidence="6" type="primary">lsrR_2</name>
    <name evidence="6" type="ORF">NCTC9504_02378</name>
</gene>
<keyword evidence="3" id="KW-0238">DNA-binding</keyword>
<evidence type="ECO:0000256" key="3">
    <source>
        <dbReference type="ARBA" id="ARBA00023125"/>
    </source>
</evidence>
<reference evidence="6 7" key="1">
    <citation type="submission" date="2018-06" db="EMBL/GenBank/DDBJ databases">
        <authorList>
            <consortium name="Pathogen Informatics"/>
            <person name="Doyle S."/>
        </authorList>
    </citation>
    <scope>NUCLEOTIDE SEQUENCE [LARGE SCALE GENOMIC DNA]</scope>
    <source>
        <strain evidence="6 7">NCTC9504</strain>
    </source>
</reference>
<organism evidence="6 7">
    <name type="scientific">Klebsiella pneumoniae subsp. pneumoniae</name>
    <dbReference type="NCBI Taxonomy" id="72407"/>
    <lineage>
        <taxon>Bacteria</taxon>
        <taxon>Pseudomonadati</taxon>
        <taxon>Pseudomonadota</taxon>
        <taxon>Gammaproteobacteria</taxon>
        <taxon>Enterobacterales</taxon>
        <taxon>Enterobacteriaceae</taxon>
        <taxon>Klebsiella/Raoultella group</taxon>
        <taxon>Klebsiella</taxon>
        <taxon>Klebsiella pneumoniae complex</taxon>
    </lineage>
</organism>
<accession>A0A377ZDF5</accession>
<proteinExistence type="inferred from homology"/>
<name>A0A377ZDF5_KLEPN</name>
<keyword evidence="4" id="KW-0804">Transcription</keyword>
<comment type="similarity">
    <text evidence="1">Belongs to the SorC transcriptional regulatory family.</text>
</comment>
<dbReference type="GO" id="GO:0030246">
    <property type="term" value="F:carbohydrate binding"/>
    <property type="evidence" value="ECO:0007669"/>
    <property type="project" value="InterPro"/>
</dbReference>
<evidence type="ECO:0000313" key="6">
    <source>
        <dbReference type="EMBL" id="STU66484.1"/>
    </source>
</evidence>
<dbReference type="InterPro" id="IPR036388">
    <property type="entry name" value="WH-like_DNA-bd_sf"/>
</dbReference>
<sequence>MTSKEQKLASYANHGENAGIRRPIACPGSNLGRETMSKEDDIRLDQKVRAAWMYYIAGQNQSEIASQLGTSRPVVQRLIAAAKEEGIVSINLHHPVANCLDYAQLLQEKYRLIECNVVPAFSEESTLDSVSFGCYQLMARYLQDDKEKIIGLGSGLTLKKALQRIDFDSLNTRCVALISAMNADGQCNYYDDVPLLLTRKIKAKYYQWPAPRYAQSADEYEMWCTNRLFRSVSGVAREADVIFVGIGPLGTQSPIFKDGFINQAQMDELTARGGIGEILGRFIDAQGDVVDSEINRMITSYDIRQSHCPRIAAACGEHKRPAILAALKGGWINGLVTDEHTARWLLTR</sequence>
<dbReference type="GO" id="GO:0003677">
    <property type="term" value="F:DNA binding"/>
    <property type="evidence" value="ECO:0007669"/>
    <property type="project" value="UniProtKB-KW"/>
</dbReference>
<evidence type="ECO:0000256" key="4">
    <source>
        <dbReference type="ARBA" id="ARBA00023163"/>
    </source>
</evidence>
<dbReference type="AlphaFoldDB" id="A0A377ZDF5"/>
<dbReference type="SUPFAM" id="SSF100950">
    <property type="entry name" value="NagB/RpiA/CoA transferase-like"/>
    <property type="match status" value="1"/>
</dbReference>
<dbReference type="Gene3D" id="1.10.10.10">
    <property type="entry name" value="Winged helix-like DNA-binding domain superfamily/Winged helix DNA-binding domain"/>
    <property type="match status" value="1"/>
</dbReference>
<dbReference type="InterPro" id="IPR007324">
    <property type="entry name" value="Sugar-bd_dom_put"/>
</dbReference>
<evidence type="ECO:0000313" key="7">
    <source>
        <dbReference type="Proteomes" id="UP000254020"/>
    </source>
</evidence>
<dbReference type="Proteomes" id="UP000254020">
    <property type="component" value="Unassembled WGS sequence"/>
</dbReference>
<feature type="domain" description="Sugar-binding" evidence="5">
    <location>
        <begin position="95"/>
        <end position="346"/>
    </location>
</feature>